<proteinExistence type="predicted"/>
<feature type="non-terminal residue" evidence="2">
    <location>
        <position position="111"/>
    </location>
</feature>
<organism evidence="2 3">
    <name type="scientific">Planctomyces bekefii</name>
    <dbReference type="NCBI Taxonomy" id="1653850"/>
    <lineage>
        <taxon>Bacteria</taxon>
        <taxon>Pseudomonadati</taxon>
        <taxon>Planctomycetota</taxon>
        <taxon>Planctomycetia</taxon>
        <taxon>Planctomycetales</taxon>
        <taxon>Planctomycetaceae</taxon>
        <taxon>Planctomyces</taxon>
    </lineage>
</organism>
<accession>A0A5C6M294</accession>
<reference evidence="2 3" key="1">
    <citation type="submission" date="2019-08" db="EMBL/GenBank/DDBJ databases">
        <title>100 year-old enigma solved: identification of Planctomyces bekefii, the type genus and species of the phylum Planctomycetes.</title>
        <authorList>
            <person name="Svetlana D.N."/>
            <person name="Overmann J."/>
        </authorList>
    </citation>
    <scope>NUCLEOTIDE SEQUENCE [LARGE SCALE GENOMIC DNA]</scope>
    <source>
        <strain evidence="2">Phe10_nw2017</strain>
    </source>
</reference>
<keyword evidence="3" id="KW-1185">Reference proteome</keyword>
<dbReference type="Proteomes" id="UP000321083">
    <property type="component" value="Unassembled WGS sequence"/>
</dbReference>
<reference evidence="2 3" key="2">
    <citation type="submission" date="2019-08" db="EMBL/GenBank/DDBJ databases">
        <authorList>
            <person name="Henke P."/>
        </authorList>
    </citation>
    <scope>NUCLEOTIDE SEQUENCE [LARGE SCALE GENOMIC DNA]</scope>
    <source>
        <strain evidence="2">Phe10_nw2017</strain>
    </source>
</reference>
<comment type="caution">
    <text evidence="2">The sequence shown here is derived from an EMBL/GenBank/DDBJ whole genome shotgun (WGS) entry which is preliminary data.</text>
</comment>
<dbReference type="EMBL" id="SRHE01000733">
    <property type="protein sequence ID" value="TWW08309.1"/>
    <property type="molecule type" value="Genomic_DNA"/>
</dbReference>
<dbReference type="InterPro" id="IPR054612">
    <property type="entry name" value="Phage_capsid-like_C"/>
</dbReference>
<evidence type="ECO:0000259" key="1">
    <source>
        <dbReference type="Pfam" id="PF05065"/>
    </source>
</evidence>
<sequence length="111" mass="11815">MTFEIPRVKTAPTVAVAAEKGAFSDTQVEIEYISCAVSKFAGMQKFDVEVLDRTSPAFFDELVRLMAAGYAKATDEAMLTAIQGGTLDGTVITLPWDGDELSGFISRGAAS</sequence>
<protein>
    <recommendedName>
        <fullName evidence="1">Phage capsid-like C-terminal domain-containing protein</fullName>
    </recommendedName>
</protein>
<evidence type="ECO:0000313" key="3">
    <source>
        <dbReference type="Proteomes" id="UP000321083"/>
    </source>
</evidence>
<evidence type="ECO:0000313" key="2">
    <source>
        <dbReference type="EMBL" id="TWW08309.1"/>
    </source>
</evidence>
<dbReference type="Pfam" id="PF05065">
    <property type="entry name" value="Phage_capsid"/>
    <property type="match status" value="1"/>
</dbReference>
<feature type="domain" description="Phage capsid-like C-terminal" evidence="1">
    <location>
        <begin position="2"/>
        <end position="81"/>
    </location>
</feature>
<gene>
    <name evidence="2" type="ORF">E3A20_25640</name>
</gene>
<dbReference type="SUPFAM" id="SSF56563">
    <property type="entry name" value="Major capsid protein gp5"/>
    <property type="match status" value="1"/>
</dbReference>
<name>A0A5C6M294_9PLAN</name>
<dbReference type="AlphaFoldDB" id="A0A5C6M294"/>